<dbReference type="RefSeq" id="WP_313834354.1">
    <property type="nucleotide sequence ID" value="NZ_JAQOUE010000002.1"/>
</dbReference>
<evidence type="ECO:0000259" key="3">
    <source>
        <dbReference type="PROSITE" id="PS51371"/>
    </source>
</evidence>
<dbReference type="InterPro" id="IPR000644">
    <property type="entry name" value="CBS_dom"/>
</dbReference>
<evidence type="ECO:0000313" key="5">
    <source>
        <dbReference type="Proteomes" id="UP001250932"/>
    </source>
</evidence>
<evidence type="ECO:0000256" key="2">
    <source>
        <dbReference type="PROSITE-ProRule" id="PRU00703"/>
    </source>
</evidence>
<reference evidence="4 5" key="1">
    <citation type="journal article" date="2023" name="ISME J.">
        <title>Cultivation and genomic characterization of novel and ubiquitous marine nitrite-oxidizing bacteria from the Nitrospirales.</title>
        <authorList>
            <person name="Mueller A.J."/>
            <person name="Daebeler A."/>
            <person name="Herbold C.W."/>
            <person name="Kirkegaard R.H."/>
            <person name="Daims H."/>
        </authorList>
    </citation>
    <scope>NUCLEOTIDE SEQUENCE [LARGE SCALE GENOMIC DNA]</scope>
    <source>
        <strain evidence="4 5">EB</strain>
    </source>
</reference>
<comment type="caution">
    <text evidence="4">The sequence shown here is derived from an EMBL/GenBank/DDBJ whole genome shotgun (WGS) entry which is preliminary data.</text>
</comment>
<evidence type="ECO:0000256" key="1">
    <source>
        <dbReference type="ARBA" id="ARBA00023122"/>
    </source>
</evidence>
<name>A0ABU3KBF0_9BACT</name>
<sequence length="113" mass="12477">MTPIFETLRGGDLVSNAAQTMKRLGVTSMVVMDHMQVSGILTDKNIIENSTAQGLDPQKTTVRDVMTCGEIRCAEDQDLEEIEKKMDQMNTQYLVVLDSNGKPLGMISQDQLA</sequence>
<dbReference type="InterPro" id="IPR046342">
    <property type="entry name" value="CBS_dom_sf"/>
</dbReference>
<keyword evidence="5" id="KW-1185">Reference proteome</keyword>
<dbReference type="PROSITE" id="PS51371">
    <property type="entry name" value="CBS"/>
    <property type="match status" value="2"/>
</dbReference>
<dbReference type="PANTHER" id="PTHR43080">
    <property type="entry name" value="CBS DOMAIN-CONTAINING PROTEIN CBSX3, MITOCHONDRIAL"/>
    <property type="match status" value="1"/>
</dbReference>
<gene>
    <name evidence="4" type="ORF">PPG34_15510</name>
</gene>
<dbReference type="Gene3D" id="3.10.580.10">
    <property type="entry name" value="CBS-domain"/>
    <property type="match status" value="1"/>
</dbReference>
<feature type="domain" description="CBS" evidence="3">
    <location>
        <begin position="1"/>
        <end position="57"/>
    </location>
</feature>
<dbReference type="EMBL" id="JAQOUE010000002">
    <property type="protein sequence ID" value="MDT7043761.1"/>
    <property type="molecule type" value="Genomic_DNA"/>
</dbReference>
<dbReference type="InterPro" id="IPR051257">
    <property type="entry name" value="Diverse_CBS-Domain"/>
</dbReference>
<dbReference type="SUPFAM" id="SSF54631">
    <property type="entry name" value="CBS-domain pair"/>
    <property type="match status" value="1"/>
</dbReference>
<feature type="domain" description="CBS" evidence="3">
    <location>
        <begin position="66"/>
        <end position="113"/>
    </location>
</feature>
<evidence type="ECO:0000313" key="4">
    <source>
        <dbReference type="EMBL" id="MDT7043761.1"/>
    </source>
</evidence>
<dbReference type="PANTHER" id="PTHR43080:SF2">
    <property type="entry name" value="CBS DOMAIN-CONTAINING PROTEIN"/>
    <property type="match status" value="1"/>
</dbReference>
<proteinExistence type="predicted"/>
<accession>A0ABU3KBF0</accession>
<organism evidence="4 5">
    <name type="scientific">Candidatus Nitronereus thalassa</name>
    <dbReference type="NCBI Taxonomy" id="3020898"/>
    <lineage>
        <taxon>Bacteria</taxon>
        <taxon>Pseudomonadati</taxon>
        <taxon>Nitrospirota</taxon>
        <taxon>Nitrospiria</taxon>
        <taxon>Nitrospirales</taxon>
        <taxon>Nitrospiraceae</taxon>
        <taxon>Candidatus Nitronereus</taxon>
    </lineage>
</organism>
<keyword evidence="1 2" id="KW-0129">CBS domain</keyword>
<dbReference type="Pfam" id="PF00571">
    <property type="entry name" value="CBS"/>
    <property type="match status" value="2"/>
</dbReference>
<dbReference type="Proteomes" id="UP001250932">
    <property type="component" value="Unassembled WGS sequence"/>
</dbReference>
<protein>
    <submittedName>
        <fullName evidence="4">CBS domain-containing protein</fullName>
    </submittedName>
</protein>